<accession>A0AAW1HKQ3</accession>
<evidence type="ECO:0000313" key="2">
    <source>
        <dbReference type="EMBL" id="KAK9676615.1"/>
    </source>
</evidence>
<protein>
    <recommendedName>
        <fullName evidence="4">Shugoshin C-terminal domain-containing protein</fullName>
    </recommendedName>
</protein>
<organism evidence="2 3">
    <name type="scientific">Saponaria officinalis</name>
    <name type="common">Common soapwort</name>
    <name type="synonym">Lychnis saponaria</name>
    <dbReference type="NCBI Taxonomy" id="3572"/>
    <lineage>
        <taxon>Eukaryota</taxon>
        <taxon>Viridiplantae</taxon>
        <taxon>Streptophyta</taxon>
        <taxon>Embryophyta</taxon>
        <taxon>Tracheophyta</taxon>
        <taxon>Spermatophyta</taxon>
        <taxon>Magnoliopsida</taxon>
        <taxon>eudicotyledons</taxon>
        <taxon>Gunneridae</taxon>
        <taxon>Pentapetalae</taxon>
        <taxon>Caryophyllales</taxon>
        <taxon>Caryophyllaceae</taxon>
        <taxon>Caryophylleae</taxon>
        <taxon>Saponaria</taxon>
    </lineage>
</organism>
<dbReference type="EMBL" id="JBDFQZ010000011">
    <property type="protein sequence ID" value="KAK9676615.1"/>
    <property type="molecule type" value="Genomic_DNA"/>
</dbReference>
<feature type="compositionally biased region" description="Basic and acidic residues" evidence="1">
    <location>
        <begin position="158"/>
        <end position="173"/>
    </location>
</feature>
<feature type="compositionally biased region" description="Basic and acidic residues" evidence="1">
    <location>
        <begin position="296"/>
        <end position="305"/>
    </location>
</feature>
<dbReference type="AlphaFoldDB" id="A0AAW1HKQ3"/>
<evidence type="ECO:0008006" key="4">
    <source>
        <dbReference type="Google" id="ProtNLM"/>
    </source>
</evidence>
<dbReference type="GO" id="GO:0000775">
    <property type="term" value="C:chromosome, centromeric region"/>
    <property type="evidence" value="ECO:0007669"/>
    <property type="project" value="InterPro"/>
</dbReference>
<feature type="region of interest" description="Disordered" evidence="1">
    <location>
        <begin position="1"/>
        <end position="20"/>
    </location>
</feature>
<dbReference type="PANTHER" id="PTHR34373">
    <property type="entry name" value="SHUGOSHIN 2"/>
    <property type="match status" value="1"/>
</dbReference>
<dbReference type="Proteomes" id="UP001443914">
    <property type="component" value="Unassembled WGS sequence"/>
</dbReference>
<keyword evidence="3" id="KW-1185">Reference proteome</keyword>
<feature type="region of interest" description="Disordered" evidence="1">
    <location>
        <begin position="334"/>
        <end position="375"/>
    </location>
</feature>
<feature type="compositionally biased region" description="Polar residues" evidence="1">
    <location>
        <begin position="334"/>
        <end position="347"/>
    </location>
</feature>
<feature type="compositionally biased region" description="Basic and acidic residues" evidence="1">
    <location>
        <begin position="264"/>
        <end position="273"/>
    </location>
</feature>
<gene>
    <name evidence="2" type="ORF">RND81_11G088600</name>
</gene>
<comment type="caution">
    <text evidence="2">The sequence shown here is derived from an EMBL/GenBank/DDBJ whole genome shotgun (WGS) entry which is preliminary data.</text>
</comment>
<sequence length="394" mass="44667">MGFLNRRGAKMSKSSSFGSNVRKRLSDITNMHSVHKSPTKSHDHLLPVADDFTANNYVQHLLQENAVMIKLVQEKDKIIESNGLVLQKLRIDLHGTQLQNWYLAQSNTQMLAELNMCKDRLRALQHELACKDTLYKAMTLCLEDKAKMQQGKNSMLEGETKSEKNPVDLHKLANDNNMNKDSVTKRGRSLRSQYSQVAADEEIAENKRRCLRKQSVSLKPETQDDLFEINANAPLTESLSLHPSITVSEDESKSEKASVPQPKQDSDNNEIKVPKTKRARPARSQSLGPSRSQQAVDKEINENKRRCLRRQSAMLKTHETPDDLFELNVTTPFTESSKQPCYSSITQKEGVKKPPAESVHSLPRRASTGRPVRRAAEKIQSYEVPTLKSKMRRP</sequence>
<proteinExistence type="predicted"/>
<dbReference type="GO" id="GO:0045144">
    <property type="term" value="P:meiotic sister chromatid segregation"/>
    <property type="evidence" value="ECO:0007669"/>
    <property type="project" value="InterPro"/>
</dbReference>
<feature type="compositionally biased region" description="Polar residues" evidence="1">
    <location>
        <begin position="283"/>
        <end position="295"/>
    </location>
</feature>
<dbReference type="InterPro" id="IPR044693">
    <property type="entry name" value="SGO_plant"/>
</dbReference>
<dbReference type="PANTHER" id="PTHR34373:SF8">
    <property type="entry name" value="SHUGOSHIN"/>
    <property type="match status" value="1"/>
</dbReference>
<evidence type="ECO:0000313" key="3">
    <source>
        <dbReference type="Proteomes" id="UP001443914"/>
    </source>
</evidence>
<dbReference type="GO" id="GO:0034090">
    <property type="term" value="P:maintenance of meiotic sister chromatid cohesion"/>
    <property type="evidence" value="ECO:0007669"/>
    <property type="project" value="InterPro"/>
</dbReference>
<reference evidence="2" key="1">
    <citation type="submission" date="2024-03" db="EMBL/GenBank/DDBJ databases">
        <title>WGS assembly of Saponaria officinalis var. Norfolk2.</title>
        <authorList>
            <person name="Jenkins J."/>
            <person name="Shu S."/>
            <person name="Grimwood J."/>
            <person name="Barry K."/>
            <person name="Goodstein D."/>
            <person name="Schmutz J."/>
            <person name="Leebens-Mack J."/>
            <person name="Osbourn A."/>
        </authorList>
    </citation>
    <scope>NUCLEOTIDE SEQUENCE [LARGE SCALE GENOMIC DNA]</scope>
    <source>
        <strain evidence="2">JIC</strain>
    </source>
</reference>
<feature type="region of interest" description="Disordered" evidence="1">
    <location>
        <begin position="152"/>
        <end position="199"/>
    </location>
</feature>
<name>A0AAW1HKQ3_SAPOF</name>
<feature type="region of interest" description="Disordered" evidence="1">
    <location>
        <begin position="245"/>
        <end position="305"/>
    </location>
</feature>
<evidence type="ECO:0000256" key="1">
    <source>
        <dbReference type="SAM" id="MobiDB-lite"/>
    </source>
</evidence>